<comment type="caution">
    <text evidence="1">The sequence shown here is derived from an EMBL/GenBank/DDBJ whole genome shotgun (WGS) entry which is preliminary data.</text>
</comment>
<proteinExistence type="predicted"/>
<evidence type="ECO:0000313" key="1">
    <source>
        <dbReference type="EMBL" id="EQD32869.1"/>
    </source>
</evidence>
<dbReference type="EMBL" id="AUZX01014161">
    <property type="protein sequence ID" value="EQD32869.1"/>
    <property type="molecule type" value="Genomic_DNA"/>
</dbReference>
<accession>T0ZW24</accession>
<reference evidence="1" key="1">
    <citation type="submission" date="2013-08" db="EMBL/GenBank/DDBJ databases">
        <authorList>
            <person name="Mendez C."/>
            <person name="Richter M."/>
            <person name="Ferrer M."/>
            <person name="Sanchez J."/>
        </authorList>
    </citation>
    <scope>NUCLEOTIDE SEQUENCE</scope>
</reference>
<reference evidence="1" key="2">
    <citation type="journal article" date="2014" name="ISME J.">
        <title>Microbial stratification in low pH oxic and suboxic macroscopic growths along an acid mine drainage.</title>
        <authorList>
            <person name="Mendez-Garcia C."/>
            <person name="Mesa V."/>
            <person name="Sprenger R.R."/>
            <person name="Richter M."/>
            <person name="Diez M.S."/>
            <person name="Solano J."/>
            <person name="Bargiela R."/>
            <person name="Golyshina O.V."/>
            <person name="Manteca A."/>
            <person name="Ramos J.L."/>
            <person name="Gallego J.R."/>
            <person name="Llorente I."/>
            <person name="Martins Dos Santos V.A."/>
            <person name="Jensen O.N."/>
            <person name="Pelaez A.I."/>
            <person name="Sanchez J."/>
            <person name="Ferrer M."/>
        </authorList>
    </citation>
    <scope>NUCLEOTIDE SEQUENCE</scope>
</reference>
<gene>
    <name evidence="1" type="ORF">B1A_19195</name>
</gene>
<name>T0ZW24_9ZZZZ</name>
<protein>
    <submittedName>
        <fullName evidence="1">Transcriptional regulator, HxlR family</fullName>
    </submittedName>
</protein>
<feature type="non-terminal residue" evidence="1">
    <location>
        <position position="1"/>
    </location>
</feature>
<sequence>GRSLQPVMVALKAWGDANITLASNQSAVLPERVDVPGMSLVAAHASGI</sequence>
<dbReference type="AlphaFoldDB" id="T0ZW24"/>
<organism evidence="1">
    <name type="scientific">mine drainage metagenome</name>
    <dbReference type="NCBI Taxonomy" id="410659"/>
    <lineage>
        <taxon>unclassified sequences</taxon>
        <taxon>metagenomes</taxon>
        <taxon>ecological metagenomes</taxon>
    </lineage>
</organism>